<evidence type="ECO:0000313" key="4">
    <source>
        <dbReference type="EMBL" id="RKQ87204.1"/>
    </source>
</evidence>
<dbReference type="EMBL" id="RBIL01000002">
    <property type="protein sequence ID" value="RKQ87204.1"/>
    <property type="molecule type" value="Genomic_DNA"/>
</dbReference>
<feature type="modified residue" description="4-aspartylphosphate" evidence="2">
    <location>
        <position position="55"/>
    </location>
</feature>
<dbReference type="InterPro" id="IPR036457">
    <property type="entry name" value="PPM-type-like_dom_sf"/>
</dbReference>
<evidence type="ECO:0000256" key="2">
    <source>
        <dbReference type="PROSITE-ProRule" id="PRU00169"/>
    </source>
</evidence>
<keyword evidence="1" id="KW-0378">Hydrolase</keyword>
<dbReference type="Gene3D" id="3.40.50.2300">
    <property type="match status" value="1"/>
</dbReference>
<comment type="caution">
    <text evidence="4">The sequence shown here is derived from an EMBL/GenBank/DDBJ whole genome shotgun (WGS) entry which is preliminary data.</text>
</comment>
<dbReference type="Pfam" id="PF00072">
    <property type="entry name" value="Response_reg"/>
    <property type="match status" value="1"/>
</dbReference>
<dbReference type="Proteomes" id="UP000278962">
    <property type="component" value="Unassembled WGS sequence"/>
</dbReference>
<dbReference type="InterPro" id="IPR001932">
    <property type="entry name" value="PPM-type_phosphatase-like_dom"/>
</dbReference>
<dbReference type="SUPFAM" id="SSF52172">
    <property type="entry name" value="CheY-like"/>
    <property type="match status" value="1"/>
</dbReference>
<dbReference type="SMART" id="SM00448">
    <property type="entry name" value="REC"/>
    <property type="match status" value="1"/>
</dbReference>
<dbReference type="RefSeq" id="WP_121255554.1">
    <property type="nucleotide sequence ID" value="NZ_RBIL01000002.1"/>
</dbReference>
<dbReference type="InterPro" id="IPR000014">
    <property type="entry name" value="PAS"/>
</dbReference>
<name>A0A660L1W6_9ACTN</name>
<dbReference type="SUPFAM" id="SSF81606">
    <property type="entry name" value="PP2C-like"/>
    <property type="match status" value="1"/>
</dbReference>
<dbReference type="Gene3D" id="3.30.450.20">
    <property type="entry name" value="PAS domain"/>
    <property type="match status" value="1"/>
</dbReference>
<evidence type="ECO:0000259" key="3">
    <source>
        <dbReference type="PROSITE" id="PS50110"/>
    </source>
</evidence>
<organism evidence="4 5">
    <name type="scientific">Solirubrobacter pauli</name>
    <dbReference type="NCBI Taxonomy" id="166793"/>
    <lineage>
        <taxon>Bacteria</taxon>
        <taxon>Bacillati</taxon>
        <taxon>Actinomycetota</taxon>
        <taxon>Thermoleophilia</taxon>
        <taxon>Solirubrobacterales</taxon>
        <taxon>Solirubrobacteraceae</taxon>
        <taxon>Solirubrobacter</taxon>
    </lineage>
</organism>
<dbReference type="PROSITE" id="PS50110">
    <property type="entry name" value="RESPONSE_REGULATORY"/>
    <property type="match status" value="1"/>
</dbReference>
<dbReference type="PANTHER" id="PTHR43156:SF2">
    <property type="entry name" value="STAGE II SPORULATION PROTEIN E"/>
    <property type="match status" value="1"/>
</dbReference>
<reference evidence="4 5" key="1">
    <citation type="submission" date="2018-10" db="EMBL/GenBank/DDBJ databases">
        <title>Genomic Encyclopedia of Archaeal and Bacterial Type Strains, Phase II (KMG-II): from individual species to whole genera.</title>
        <authorList>
            <person name="Goeker M."/>
        </authorList>
    </citation>
    <scope>NUCLEOTIDE SEQUENCE [LARGE SCALE GENOMIC DNA]</scope>
    <source>
        <strain evidence="4 5">DSM 14954</strain>
    </source>
</reference>
<proteinExistence type="predicted"/>
<dbReference type="SMART" id="SM00331">
    <property type="entry name" value="PP2C_SIG"/>
    <property type="match status" value="1"/>
</dbReference>
<keyword evidence="2" id="KW-0597">Phosphoprotein</keyword>
<dbReference type="PANTHER" id="PTHR43156">
    <property type="entry name" value="STAGE II SPORULATION PROTEIN E-RELATED"/>
    <property type="match status" value="1"/>
</dbReference>
<dbReference type="Pfam" id="PF13188">
    <property type="entry name" value="PAS_8"/>
    <property type="match status" value="1"/>
</dbReference>
<feature type="domain" description="Response regulatory" evidence="3">
    <location>
        <begin position="6"/>
        <end position="123"/>
    </location>
</feature>
<protein>
    <submittedName>
        <fullName evidence="4">PAS domain-containing protein</fullName>
    </submittedName>
</protein>
<dbReference type="InterPro" id="IPR001789">
    <property type="entry name" value="Sig_transdc_resp-reg_receiver"/>
</dbReference>
<dbReference type="InterPro" id="IPR011006">
    <property type="entry name" value="CheY-like_superfamily"/>
</dbReference>
<dbReference type="Gene3D" id="3.60.40.10">
    <property type="entry name" value="PPM-type phosphatase domain"/>
    <property type="match status" value="1"/>
</dbReference>
<accession>A0A660L1W6</accession>
<sequence>MTLEPSILLADDDEVGRYVVATMLRRAGFAVTEVADGLSAVSAALESPPDLAVLDVKMPGLDGFEACRRIKSHDDTRHIPVLMLSATFMETEAQVEGLETGADVYLTQPVEAPVLAATIRSLLRARSLETEVRLAAAEWRTTFDAISDAVAVLDGDGVVVRANRAFHATFGEDVVGARVPALDIARDSGELELELGDRTHSLRIDLVPDEIGAAPRMVVTLSDITAAKRSERERAAAFAREQTISRTLQQSLLPERLPSDERLALHAWHLAAEQELIVGGDWYDVIETHDGLWLVIGDVAGHGVAAAAQAGQLRHSLRVYAHEGFGLAESVTRLNELVTGTELTDMATMCILALSTDADDVRIVSAGHPPPVLLPADGPPRLAVTGHGVVLGVLGATYEELTFTFAPGDRLVLYTDGLVERPGEMIDDALQRLVDACADTAGLEPLRAHLFATLVGNEHPRDDVALLLAQRQVL</sequence>
<dbReference type="InterPro" id="IPR052016">
    <property type="entry name" value="Bact_Sigma-Reg"/>
</dbReference>
<dbReference type="GO" id="GO:0000160">
    <property type="term" value="P:phosphorelay signal transduction system"/>
    <property type="evidence" value="ECO:0007669"/>
    <property type="project" value="InterPro"/>
</dbReference>
<dbReference type="InterPro" id="IPR035965">
    <property type="entry name" value="PAS-like_dom_sf"/>
</dbReference>
<dbReference type="GO" id="GO:0016791">
    <property type="term" value="F:phosphatase activity"/>
    <property type="evidence" value="ECO:0007669"/>
    <property type="project" value="TreeGrafter"/>
</dbReference>
<dbReference type="OrthoDB" id="7943561at2"/>
<dbReference type="SUPFAM" id="SSF55785">
    <property type="entry name" value="PYP-like sensor domain (PAS domain)"/>
    <property type="match status" value="1"/>
</dbReference>
<keyword evidence="5" id="KW-1185">Reference proteome</keyword>
<dbReference type="Pfam" id="PF07228">
    <property type="entry name" value="SpoIIE"/>
    <property type="match status" value="1"/>
</dbReference>
<dbReference type="AlphaFoldDB" id="A0A660L1W6"/>
<evidence type="ECO:0000256" key="1">
    <source>
        <dbReference type="ARBA" id="ARBA00022801"/>
    </source>
</evidence>
<gene>
    <name evidence="4" type="ORF">C8N24_5224</name>
</gene>
<evidence type="ECO:0000313" key="5">
    <source>
        <dbReference type="Proteomes" id="UP000278962"/>
    </source>
</evidence>